<dbReference type="AlphaFoldDB" id="A0A0S2HUK8"/>
<evidence type="ECO:0000313" key="2">
    <source>
        <dbReference type="EMBL" id="ALO13753.1"/>
    </source>
</evidence>
<dbReference type="KEGG" id="blq:L21SP5_00071"/>
<dbReference type="OrthoDB" id="9808610at2"/>
<dbReference type="RefSeq" id="WP_057951390.1">
    <property type="nucleotide sequence ID" value="NZ_CP013118.1"/>
</dbReference>
<sequence length="180" mass="20046" precursor="true">MKKQVIVSALVLSILCSFNAVQAQTGFQGFALNPQAGFFNKDGLVYGGDVDIAWDKMVYSAGYHVLEEHSIASSDRPLETYEHYSFMLGKNLDRGKIRIQYLGGIAPFLKTKRTNEIIELDDGGNTYATEDIWVVGLSIKAGVKYIPFRFMSVGVDFIANFNKETPLYIPTLSVEFGLLK</sequence>
<name>A0A0S2HUK8_9BACT</name>
<evidence type="ECO:0000313" key="3">
    <source>
        <dbReference type="Proteomes" id="UP000064893"/>
    </source>
</evidence>
<accession>A0A0S2HUK8</accession>
<keyword evidence="1" id="KW-0732">Signal</keyword>
<reference evidence="2 3" key="1">
    <citation type="submission" date="2015-11" db="EMBL/GenBank/DDBJ databases">
        <title>Description and complete genome sequence of a novel strain predominating in hypersaline microbial mats and representing a new family of the Bacteriodetes phylum.</title>
        <authorList>
            <person name="Spring S."/>
            <person name="Bunk B."/>
            <person name="Sproer C."/>
            <person name="Klenk H.-P."/>
        </authorList>
    </citation>
    <scope>NUCLEOTIDE SEQUENCE [LARGE SCALE GENOMIC DNA]</scope>
    <source>
        <strain evidence="2 3">L21-Spi-D4</strain>
    </source>
</reference>
<proteinExistence type="predicted"/>
<keyword evidence="3" id="KW-1185">Reference proteome</keyword>
<feature type="signal peptide" evidence="1">
    <location>
        <begin position="1"/>
        <end position="23"/>
    </location>
</feature>
<gene>
    <name evidence="2" type="ORF">L21SP5_00071</name>
</gene>
<organism evidence="2 3">
    <name type="scientific">Salinivirga cyanobacteriivorans</name>
    <dbReference type="NCBI Taxonomy" id="1307839"/>
    <lineage>
        <taxon>Bacteria</taxon>
        <taxon>Pseudomonadati</taxon>
        <taxon>Bacteroidota</taxon>
        <taxon>Bacteroidia</taxon>
        <taxon>Bacteroidales</taxon>
        <taxon>Salinivirgaceae</taxon>
        <taxon>Salinivirga</taxon>
    </lineage>
</organism>
<evidence type="ECO:0008006" key="4">
    <source>
        <dbReference type="Google" id="ProtNLM"/>
    </source>
</evidence>
<protein>
    <recommendedName>
        <fullName evidence="4">Outer membrane protein beta-barrel domain-containing protein</fullName>
    </recommendedName>
</protein>
<feature type="chain" id="PRO_5006599098" description="Outer membrane protein beta-barrel domain-containing protein" evidence="1">
    <location>
        <begin position="24"/>
        <end position="180"/>
    </location>
</feature>
<dbReference type="Proteomes" id="UP000064893">
    <property type="component" value="Chromosome"/>
</dbReference>
<evidence type="ECO:0000256" key="1">
    <source>
        <dbReference type="SAM" id="SignalP"/>
    </source>
</evidence>
<dbReference type="EMBL" id="CP013118">
    <property type="protein sequence ID" value="ALO13753.1"/>
    <property type="molecule type" value="Genomic_DNA"/>
</dbReference>